<sequence length="96" mass="11180">MQQVRNLIMDLGHRAVSFRFLIRDRDAKLTAAFDQIFTGEGITVMKTPPRTPWANCYAERWVRTVRAECTDRMLIYGELKLARFSRHIRACDYAAA</sequence>
<keyword evidence="2" id="KW-1185">Reference proteome</keyword>
<dbReference type="Gene3D" id="3.30.420.10">
    <property type="entry name" value="Ribonuclease H-like superfamily/Ribonuclease H"/>
    <property type="match status" value="1"/>
</dbReference>
<dbReference type="GO" id="GO:0003676">
    <property type="term" value="F:nucleic acid binding"/>
    <property type="evidence" value="ECO:0007669"/>
    <property type="project" value="InterPro"/>
</dbReference>
<dbReference type="SUPFAM" id="SSF53098">
    <property type="entry name" value="Ribonuclease H-like"/>
    <property type="match status" value="1"/>
</dbReference>
<evidence type="ECO:0000313" key="1">
    <source>
        <dbReference type="EMBL" id="MBA2892369.1"/>
    </source>
</evidence>
<gene>
    <name evidence="1" type="ORF">HNR30_003710</name>
</gene>
<dbReference type="AlphaFoldDB" id="A0A7W0CJI4"/>
<dbReference type="RefSeq" id="WP_181611059.1">
    <property type="nucleotide sequence ID" value="NZ_BAABAM010000002.1"/>
</dbReference>
<dbReference type="EMBL" id="JACDUR010000003">
    <property type="protein sequence ID" value="MBA2892369.1"/>
    <property type="molecule type" value="Genomic_DNA"/>
</dbReference>
<comment type="caution">
    <text evidence="1">The sequence shown here is derived from an EMBL/GenBank/DDBJ whole genome shotgun (WGS) entry which is preliminary data.</text>
</comment>
<protein>
    <submittedName>
        <fullName evidence="1">Transposase InsO family protein</fullName>
    </submittedName>
</protein>
<dbReference type="Proteomes" id="UP000530928">
    <property type="component" value="Unassembled WGS sequence"/>
</dbReference>
<dbReference type="InterPro" id="IPR036397">
    <property type="entry name" value="RNaseH_sf"/>
</dbReference>
<proteinExistence type="predicted"/>
<accession>A0A7W0CJI4</accession>
<reference evidence="1 2" key="1">
    <citation type="submission" date="2020-07" db="EMBL/GenBank/DDBJ databases">
        <title>Genomic Encyclopedia of Type Strains, Phase IV (KMG-IV): sequencing the most valuable type-strain genomes for metagenomic binning, comparative biology and taxonomic classification.</title>
        <authorList>
            <person name="Goeker M."/>
        </authorList>
    </citation>
    <scope>NUCLEOTIDE SEQUENCE [LARGE SCALE GENOMIC DNA]</scope>
    <source>
        <strain evidence="1 2">DSM 45533</strain>
    </source>
</reference>
<dbReference type="InterPro" id="IPR012337">
    <property type="entry name" value="RNaseH-like_sf"/>
</dbReference>
<organism evidence="1 2">
    <name type="scientific">Nonomuraea soli</name>
    <dbReference type="NCBI Taxonomy" id="1032476"/>
    <lineage>
        <taxon>Bacteria</taxon>
        <taxon>Bacillati</taxon>
        <taxon>Actinomycetota</taxon>
        <taxon>Actinomycetes</taxon>
        <taxon>Streptosporangiales</taxon>
        <taxon>Streptosporangiaceae</taxon>
        <taxon>Nonomuraea</taxon>
    </lineage>
</organism>
<name>A0A7W0CJI4_9ACTN</name>
<evidence type="ECO:0000313" key="2">
    <source>
        <dbReference type="Proteomes" id="UP000530928"/>
    </source>
</evidence>